<gene>
    <name evidence="1" type="ORF">BV22DRAFT_1031514</name>
</gene>
<keyword evidence="2" id="KW-1185">Reference proteome</keyword>
<name>A0ACB8BNX6_9AGAM</name>
<accession>A0ACB8BNX6</accession>
<evidence type="ECO:0000313" key="2">
    <source>
        <dbReference type="Proteomes" id="UP000790709"/>
    </source>
</evidence>
<dbReference type="EMBL" id="MU266363">
    <property type="protein sequence ID" value="KAH7927615.1"/>
    <property type="molecule type" value="Genomic_DNA"/>
</dbReference>
<reference evidence="1" key="1">
    <citation type="journal article" date="2021" name="New Phytol.">
        <title>Evolutionary innovations through gain and loss of genes in the ectomycorrhizal Boletales.</title>
        <authorList>
            <person name="Wu G."/>
            <person name="Miyauchi S."/>
            <person name="Morin E."/>
            <person name="Kuo A."/>
            <person name="Drula E."/>
            <person name="Varga T."/>
            <person name="Kohler A."/>
            <person name="Feng B."/>
            <person name="Cao Y."/>
            <person name="Lipzen A."/>
            <person name="Daum C."/>
            <person name="Hundley H."/>
            <person name="Pangilinan J."/>
            <person name="Johnson J."/>
            <person name="Barry K."/>
            <person name="LaButti K."/>
            <person name="Ng V."/>
            <person name="Ahrendt S."/>
            <person name="Min B."/>
            <person name="Choi I.G."/>
            <person name="Park H."/>
            <person name="Plett J.M."/>
            <person name="Magnuson J."/>
            <person name="Spatafora J.W."/>
            <person name="Nagy L.G."/>
            <person name="Henrissat B."/>
            <person name="Grigoriev I.V."/>
            <person name="Yang Z.L."/>
            <person name="Xu J."/>
            <person name="Martin F.M."/>
        </authorList>
    </citation>
    <scope>NUCLEOTIDE SEQUENCE</scope>
    <source>
        <strain evidence="1">KUC20120723A-06</strain>
    </source>
</reference>
<sequence length="55" mass="5953">MRRTCLLTPPITHQQRPAAHTPSTPSVRGGSADNILALLAEFGHNVEHVLIASLR</sequence>
<dbReference type="Proteomes" id="UP000790709">
    <property type="component" value="Unassembled WGS sequence"/>
</dbReference>
<evidence type="ECO:0000313" key="1">
    <source>
        <dbReference type="EMBL" id="KAH7927615.1"/>
    </source>
</evidence>
<proteinExistence type="predicted"/>
<organism evidence="1 2">
    <name type="scientific">Leucogyrophana mollusca</name>
    <dbReference type="NCBI Taxonomy" id="85980"/>
    <lineage>
        <taxon>Eukaryota</taxon>
        <taxon>Fungi</taxon>
        <taxon>Dikarya</taxon>
        <taxon>Basidiomycota</taxon>
        <taxon>Agaricomycotina</taxon>
        <taxon>Agaricomycetes</taxon>
        <taxon>Agaricomycetidae</taxon>
        <taxon>Boletales</taxon>
        <taxon>Boletales incertae sedis</taxon>
        <taxon>Leucogyrophana</taxon>
    </lineage>
</organism>
<protein>
    <submittedName>
        <fullName evidence="1">Uncharacterized protein</fullName>
    </submittedName>
</protein>
<comment type="caution">
    <text evidence="1">The sequence shown here is derived from an EMBL/GenBank/DDBJ whole genome shotgun (WGS) entry which is preliminary data.</text>
</comment>